<evidence type="ECO:0000313" key="2">
    <source>
        <dbReference type="EMBL" id="GAH56577.1"/>
    </source>
</evidence>
<feature type="non-terminal residue" evidence="2">
    <location>
        <position position="132"/>
    </location>
</feature>
<comment type="caution">
    <text evidence="2">The sequence shown here is derived from an EMBL/GenBank/DDBJ whole genome shotgun (WGS) entry which is preliminary data.</text>
</comment>
<reference evidence="2" key="1">
    <citation type="journal article" date="2014" name="Front. Microbiol.">
        <title>High frequency of phylogenetically diverse reductive dehalogenase-homologous genes in deep subseafloor sedimentary metagenomes.</title>
        <authorList>
            <person name="Kawai M."/>
            <person name="Futagami T."/>
            <person name="Toyoda A."/>
            <person name="Takaki Y."/>
            <person name="Nishi S."/>
            <person name="Hori S."/>
            <person name="Arai W."/>
            <person name="Tsubouchi T."/>
            <person name="Morono Y."/>
            <person name="Uchiyama I."/>
            <person name="Ito T."/>
            <person name="Fujiyama A."/>
            <person name="Inagaki F."/>
            <person name="Takami H."/>
        </authorList>
    </citation>
    <scope>NUCLEOTIDE SEQUENCE</scope>
    <source>
        <strain evidence="2">Expedition CK06-06</strain>
    </source>
</reference>
<dbReference type="InterPro" id="IPR025359">
    <property type="entry name" value="SduA_C"/>
</dbReference>
<gene>
    <name evidence="2" type="ORF">S03H2_40431</name>
</gene>
<dbReference type="EMBL" id="BARU01025065">
    <property type="protein sequence ID" value="GAH56577.1"/>
    <property type="molecule type" value="Genomic_DNA"/>
</dbReference>
<feature type="domain" description="Shedu protein SduA C-terminal" evidence="1">
    <location>
        <begin position="47"/>
        <end position="132"/>
    </location>
</feature>
<name>X1GHB8_9ZZZZ</name>
<evidence type="ECO:0000259" key="1">
    <source>
        <dbReference type="Pfam" id="PF14082"/>
    </source>
</evidence>
<dbReference type="AlphaFoldDB" id="X1GHB8"/>
<dbReference type="Pfam" id="PF14082">
    <property type="entry name" value="SduA_C"/>
    <property type="match status" value="1"/>
</dbReference>
<organism evidence="2">
    <name type="scientific">marine sediment metagenome</name>
    <dbReference type="NCBI Taxonomy" id="412755"/>
    <lineage>
        <taxon>unclassified sequences</taxon>
        <taxon>metagenomes</taxon>
        <taxon>ecological metagenomes</taxon>
    </lineage>
</organism>
<proteinExistence type="predicted"/>
<accession>X1GHB8</accession>
<protein>
    <recommendedName>
        <fullName evidence="1">Shedu protein SduA C-terminal domain-containing protein</fullName>
    </recommendedName>
</protein>
<sequence>MKAKELLKRSSQEDFPANTPLKDFFVWWDDISKKDLTALKKILRTTEKEHDLQEFLQNNPIYLIQHLGGGHGRWVIPKQRLGAEYVTDFLIGERHSAGFEWQAVELENPNALMFTKQGDPSKQLTHAIRQIQ</sequence>